<proteinExistence type="predicted"/>
<sequence length="143" mass="15692">MHCVLAPGRLASLIPPPSVEFTSVQARRCVPILAWGMFRVSLIFHHASRMSGGSAAVAMRLPLHASAACMVEYGGSTLKCCLADSARRCLRFWPLSHPSCFAWYAADDQSKSADYALMRSHSCLKVVALVLFQRLYLSSNKCV</sequence>
<organism evidence="1 2">
    <name type="scientific">Coemansia reversa (strain ATCC 12441 / NRRL 1564)</name>
    <dbReference type="NCBI Taxonomy" id="763665"/>
    <lineage>
        <taxon>Eukaryota</taxon>
        <taxon>Fungi</taxon>
        <taxon>Fungi incertae sedis</taxon>
        <taxon>Zoopagomycota</taxon>
        <taxon>Kickxellomycotina</taxon>
        <taxon>Kickxellomycetes</taxon>
        <taxon>Kickxellales</taxon>
        <taxon>Kickxellaceae</taxon>
        <taxon>Coemansia</taxon>
    </lineage>
</organism>
<keyword evidence="2" id="KW-1185">Reference proteome</keyword>
<reference evidence="1 2" key="1">
    <citation type="journal article" date="2015" name="Genome Biol. Evol.">
        <title>Phylogenomic analyses indicate that early fungi evolved digesting cell walls of algal ancestors of land plants.</title>
        <authorList>
            <person name="Chang Y."/>
            <person name="Wang S."/>
            <person name="Sekimoto S."/>
            <person name="Aerts A.L."/>
            <person name="Choi C."/>
            <person name="Clum A."/>
            <person name="LaButti K.M."/>
            <person name="Lindquist E.A."/>
            <person name="Yee Ngan C."/>
            <person name="Ohm R.A."/>
            <person name="Salamov A.A."/>
            <person name="Grigoriev I.V."/>
            <person name="Spatafora J.W."/>
            <person name="Berbee M.L."/>
        </authorList>
    </citation>
    <scope>NUCLEOTIDE SEQUENCE [LARGE SCALE GENOMIC DNA]</scope>
    <source>
        <strain evidence="1 2">NRRL 1564</strain>
    </source>
</reference>
<dbReference type="Proteomes" id="UP000242474">
    <property type="component" value="Unassembled WGS sequence"/>
</dbReference>
<dbReference type="EMBL" id="KZ303494">
    <property type="protein sequence ID" value="PIA17531.1"/>
    <property type="molecule type" value="Genomic_DNA"/>
</dbReference>
<protein>
    <submittedName>
        <fullName evidence="1">Uncharacterized protein</fullName>
    </submittedName>
</protein>
<dbReference type="AlphaFoldDB" id="A0A2G5BEV5"/>
<evidence type="ECO:0000313" key="2">
    <source>
        <dbReference type="Proteomes" id="UP000242474"/>
    </source>
</evidence>
<accession>A0A2G5BEV5</accession>
<evidence type="ECO:0000313" key="1">
    <source>
        <dbReference type="EMBL" id="PIA17531.1"/>
    </source>
</evidence>
<gene>
    <name evidence="1" type="ORF">COEREDRAFT_7492</name>
</gene>
<name>A0A2G5BEV5_COERN</name>